<keyword evidence="2" id="KW-1185">Reference proteome</keyword>
<evidence type="ECO:0000313" key="2">
    <source>
        <dbReference type="Proteomes" id="UP001370758"/>
    </source>
</evidence>
<organism evidence="1 2">
    <name type="scientific">Arthrobotrys musiformis</name>
    <dbReference type="NCBI Taxonomy" id="47236"/>
    <lineage>
        <taxon>Eukaryota</taxon>
        <taxon>Fungi</taxon>
        <taxon>Dikarya</taxon>
        <taxon>Ascomycota</taxon>
        <taxon>Pezizomycotina</taxon>
        <taxon>Orbiliomycetes</taxon>
        <taxon>Orbiliales</taxon>
        <taxon>Orbiliaceae</taxon>
        <taxon>Arthrobotrys</taxon>
    </lineage>
</organism>
<dbReference type="Proteomes" id="UP001370758">
    <property type="component" value="Unassembled WGS sequence"/>
</dbReference>
<proteinExistence type="predicted"/>
<dbReference type="AlphaFoldDB" id="A0AAV9VZI2"/>
<protein>
    <recommendedName>
        <fullName evidence="3">F-box domain-containing protein</fullName>
    </recommendedName>
</protein>
<sequence length="235" mass="27157">MPPTAAHRVLLLPELLEQILLYTYHTLPPSSTPSIHILTLGRVSKLWYSVITTSPTLRNLTFRTPSPPSKTWKINPSFQYLIFNNLDASSIERSVEGLLSGYHQFLKLKSAVWVPWMYLTKPPVTSVGVYFSVRIEWVDIFEKKEKVYKPDLFFENAGRGVRRRGYHVEVFDAEGVRTVDVFRVLVKVLEGLFDGDWGWMLYEIGLRFGGRDLEDGEEEGSDEEWGAEYVLWPIR</sequence>
<gene>
    <name evidence="1" type="ORF">TWF481_011001</name>
</gene>
<reference evidence="1 2" key="1">
    <citation type="submission" date="2023-08" db="EMBL/GenBank/DDBJ databases">
        <authorList>
            <person name="Palmer J.M."/>
        </authorList>
    </citation>
    <scope>NUCLEOTIDE SEQUENCE [LARGE SCALE GENOMIC DNA]</scope>
    <source>
        <strain evidence="1 2">TWF481</strain>
    </source>
</reference>
<dbReference type="EMBL" id="JAVHJL010000008">
    <property type="protein sequence ID" value="KAK6498410.1"/>
    <property type="molecule type" value="Genomic_DNA"/>
</dbReference>
<name>A0AAV9VZI2_9PEZI</name>
<comment type="caution">
    <text evidence="1">The sequence shown here is derived from an EMBL/GenBank/DDBJ whole genome shotgun (WGS) entry which is preliminary data.</text>
</comment>
<evidence type="ECO:0008006" key="3">
    <source>
        <dbReference type="Google" id="ProtNLM"/>
    </source>
</evidence>
<accession>A0AAV9VZI2</accession>
<evidence type="ECO:0000313" key="1">
    <source>
        <dbReference type="EMBL" id="KAK6498410.1"/>
    </source>
</evidence>